<reference evidence="2 3" key="1">
    <citation type="submission" date="2014-02" db="EMBL/GenBank/DDBJ databases">
        <title>Single nucleus genome sequencing reveals high similarity among nuclei of an endomycorrhizal fungus.</title>
        <authorList>
            <person name="Lin K."/>
            <person name="Geurts R."/>
            <person name="Zhang Z."/>
            <person name="Limpens E."/>
            <person name="Saunders D.G."/>
            <person name="Mu D."/>
            <person name="Pang E."/>
            <person name="Cao H."/>
            <person name="Cha H."/>
            <person name="Lin T."/>
            <person name="Zhou Q."/>
            <person name="Shang Y."/>
            <person name="Li Y."/>
            <person name="Ivanov S."/>
            <person name="Sharma T."/>
            <person name="Velzen R.V."/>
            <person name="Ruijter N.D."/>
            <person name="Aanen D.K."/>
            <person name="Win J."/>
            <person name="Kamoun S."/>
            <person name="Bisseling T."/>
            <person name="Huang S."/>
        </authorList>
    </citation>
    <scope>NUCLEOTIDE SEQUENCE [LARGE SCALE GENOMIC DNA]</scope>
    <source>
        <strain evidence="3">DAOM197198w</strain>
    </source>
</reference>
<dbReference type="PROSITE" id="PS50011">
    <property type="entry name" value="PROTEIN_KINASE_DOM"/>
    <property type="match status" value="1"/>
</dbReference>
<dbReference type="GO" id="GO:0004672">
    <property type="term" value="F:protein kinase activity"/>
    <property type="evidence" value="ECO:0007669"/>
    <property type="project" value="InterPro"/>
</dbReference>
<dbReference type="InterPro" id="IPR006597">
    <property type="entry name" value="Sel1-like"/>
</dbReference>
<name>A0A015KM97_RHIIW</name>
<dbReference type="Proteomes" id="UP000022910">
    <property type="component" value="Unassembled WGS sequence"/>
</dbReference>
<evidence type="ECO:0000313" key="2">
    <source>
        <dbReference type="EMBL" id="EXX60861.1"/>
    </source>
</evidence>
<accession>A0A015KM97</accession>
<gene>
    <name evidence="2" type="ORF">RirG_175980</name>
</gene>
<dbReference type="Pfam" id="PF08238">
    <property type="entry name" value="Sel1"/>
    <property type="match status" value="6"/>
</dbReference>
<evidence type="ECO:0000313" key="3">
    <source>
        <dbReference type="Proteomes" id="UP000022910"/>
    </source>
</evidence>
<dbReference type="HOGENOM" id="CLU_000288_7_12_1"/>
<dbReference type="InterPro" id="IPR011990">
    <property type="entry name" value="TPR-like_helical_dom_sf"/>
</dbReference>
<dbReference type="SUPFAM" id="SSF81901">
    <property type="entry name" value="HCP-like"/>
    <property type="match status" value="2"/>
</dbReference>
<keyword evidence="3" id="KW-1185">Reference proteome</keyword>
<dbReference type="OrthoDB" id="272077at2759"/>
<dbReference type="SUPFAM" id="SSF56112">
    <property type="entry name" value="Protein kinase-like (PK-like)"/>
    <property type="match status" value="1"/>
</dbReference>
<comment type="caution">
    <text evidence="2">The sequence shown here is derived from an EMBL/GenBank/DDBJ whole genome shotgun (WGS) entry which is preliminary data.</text>
</comment>
<feature type="domain" description="Protein kinase" evidence="1">
    <location>
        <begin position="1"/>
        <end position="170"/>
    </location>
</feature>
<dbReference type="Gene3D" id="1.25.40.10">
    <property type="entry name" value="Tetratricopeptide repeat domain"/>
    <property type="match status" value="1"/>
</dbReference>
<dbReference type="SMART" id="SM00671">
    <property type="entry name" value="SEL1"/>
    <property type="match status" value="5"/>
</dbReference>
<dbReference type="PANTHER" id="PTHR45011:SF1">
    <property type="entry name" value="DAP3-BINDING CELL DEATH ENHANCER 1"/>
    <property type="match status" value="1"/>
</dbReference>
<dbReference type="InterPro" id="IPR001245">
    <property type="entry name" value="Ser-Thr/Tyr_kinase_cat_dom"/>
</dbReference>
<organism evidence="2 3">
    <name type="scientific">Rhizophagus irregularis (strain DAOM 197198w)</name>
    <name type="common">Glomus intraradices</name>
    <dbReference type="NCBI Taxonomy" id="1432141"/>
    <lineage>
        <taxon>Eukaryota</taxon>
        <taxon>Fungi</taxon>
        <taxon>Fungi incertae sedis</taxon>
        <taxon>Mucoromycota</taxon>
        <taxon>Glomeromycotina</taxon>
        <taxon>Glomeromycetes</taxon>
        <taxon>Glomerales</taxon>
        <taxon>Glomeraceae</taxon>
        <taxon>Rhizophagus</taxon>
    </lineage>
</organism>
<sequence>MKLQFAIQIADAVSCIHQNDIIHCDLHSDNILIHQNTIKLADFGLSRRLAEVSTQKDILGIVPYIDPQHFQEQTKNDTNGYHYKPSKKSDVYSVGVLLWEISSGQKPFKSYDKFYQKPKLIMEIINGKRESPIPNTPIDYINIYIKCWQNNSDDRPDMQKVFSDLKSIKLNTNETKAFELYKEAAEKGDIMAIKDLGNCYQNGIGIEKDETKAFELYKEAAEKGQIDAILNLGYYYQNGIGTKKNETKAFEIYKEVAEKGQIDAILNLGYCYRNGIGTEKDETKAFELYREVAEKGSTSATNNLGNCYENGIGTEKDENKAFELYKEAAEKGNIFALGNLGNCYFYGIGIVKDENKAFKLYKEAAEKGSSRCNTKSWKLLSKWNRN</sequence>
<evidence type="ECO:0000259" key="1">
    <source>
        <dbReference type="PROSITE" id="PS50011"/>
    </source>
</evidence>
<dbReference type="EMBL" id="JEMT01025836">
    <property type="protein sequence ID" value="EXX60861.1"/>
    <property type="molecule type" value="Genomic_DNA"/>
</dbReference>
<protein>
    <submittedName>
        <fullName evidence="2">Skt5p</fullName>
    </submittedName>
</protein>
<dbReference type="GO" id="GO:0005524">
    <property type="term" value="F:ATP binding"/>
    <property type="evidence" value="ECO:0007669"/>
    <property type="project" value="InterPro"/>
</dbReference>
<proteinExistence type="predicted"/>
<dbReference type="Pfam" id="PF07714">
    <property type="entry name" value="PK_Tyr_Ser-Thr"/>
    <property type="match status" value="1"/>
</dbReference>
<dbReference type="Gene3D" id="1.10.510.10">
    <property type="entry name" value="Transferase(Phosphotransferase) domain 1"/>
    <property type="match status" value="1"/>
</dbReference>
<dbReference type="InterPro" id="IPR000719">
    <property type="entry name" value="Prot_kinase_dom"/>
</dbReference>
<dbReference type="PANTHER" id="PTHR45011">
    <property type="entry name" value="DAP3-BINDING CELL DEATH ENHANCER 1"/>
    <property type="match status" value="1"/>
</dbReference>
<dbReference type="AlphaFoldDB" id="A0A015KM97"/>
<dbReference type="InterPro" id="IPR011009">
    <property type="entry name" value="Kinase-like_dom_sf"/>
</dbReference>
<dbReference type="InterPro" id="IPR052748">
    <property type="entry name" value="ISR_Activator"/>
</dbReference>